<comment type="subcellular location">
    <subcellularLocation>
        <location evidence="1">Nucleus</location>
    </subcellularLocation>
</comment>
<evidence type="ECO:0000256" key="5">
    <source>
        <dbReference type="ARBA" id="ARBA00023125"/>
    </source>
</evidence>
<reference evidence="11" key="1">
    <citation type="thesis" date="2021" institute="BYU ScholarsArchive" country="Provo, UT, USA">
        <title>Applications of and Algorithms for Genome Assembly and Genomic Analyses with an Emphasis on Marine Teleosts.</title>
        <authorList>
            <person name="Pickett B.D."/>
        </authorList>
    </citation>
    <scope>NUCLEOTIDE SEQUENCE</scope>
    <source>
        <strain evidence="11">HI-2016</strain>
    </source>
</reference>
<gene>
    <name evidence="11" type="ORF">JZ751_012578</name>
</gene>
<evidence type="ECO:0000313" key="11">
    <source>
        <dbReference type="EMBL" id="KAG9344098.1"/>
    </source>
</evidence>
<comment type="caution">
    <text evidence="11">The sequence shown here is derived from an EMBL/GenBank/DDBJ whole genome shotgun (WGS) entry which is preliminary data.</text>
</comment>
<keyword evidence="12" id="KW-1185">Reference proteome</keyword>
<dbReference type="GO" id="GO:0001046">
    <property type="term" value="F:core promoter sequence-specific DNA binding"/>
    <property type="evidence" value="ECO:0007669"/>
    <property type="project" value="TreeGrafter"/>
</dbReference>
<evidence type="ECO:0000256" key="2">
    <source>
        <dbReference type="ARBA" id="ARBA00010410"/>
    </source>
</evidence>
<dbReference type="InterPro" id="IPR022042">
    <property type="entry name" value="snRNA-activating_su3"/>
</dbReference>
<dbReference type="GO" id="GO:0003681">
    <property type="term" value="F:bent DNA binding"/>
    <property type="evidence" value="ECO:0007669"/>
    <property type="project" value="TreeGrafter"/>
</dbReference>
<dbReference type="GO" id="GO:0005634">
    <property type="term" value="C:nucleus"/>
    <property type="evidence" value="ECO:0007669"/>
    <property type="project" value="UniProtKB-SubCell"/>
</dbReference>
<keyword evidence="4" id="KW-0805">Transcription regulation</keyword>
<dbReference type="GO" id="GO:0042796">
    <property type="term" value="P:snRNA transcription by RNA polymerase III"/>
    <property type="evidence" value="ECO:0007669"/>
    <property type="project" value="TreeGrafter"/>
</dbReference>
<evidence type="ECO:0000256" key="4">
    <source>
        <dbReference type="ARBA" id="ARBA00023015"/>
    </source>
</evidence>
<accession>A0A8T2P3C2</accession>
<evidence type="ECO:0000256" key="10">
    <source>
        <dbReference type="ARBA" id="ARBA00029606"/>
    </source>
</evidence>
<dbReference type="GO" id="GO:0000978">
    <property type="term" value="F:RNA polymerase II cis-regulatory region sequence-specific DNA binding"/>
    <property type="evidence" value="ECO:0007669"/>
    <property type="project" value="TreeGrafter"/>
</dbReference>
<dbReference type="Proteomes" id="UP000824540">
    <property type="component" value="Unassembled WGS sequence"/>
</dbReference>
<dbReference type="Pfam" id="PF12251">
    <property type="entry name" value="SNAPC3"/>
    <property type="match status" value="1"/>
</dbReference>
<name>A0A8T2P3C2_9TELE</name>
<dbReference type="GO" id="GO:0019185">
    <property type="term" value="C:snRNA-activating protein complex"/>
    <property type="evidence" value="ECO:0007669"/>
    <property type="project" value="TreeGrafter"/>
</dbReference>
<evidence type="ECO:0000256" key="3">
    <source>
        <dbReference type="ARBA" id="ARBA00013634"/>
    </source>
</evidence>
<keyword evidence="6" id="KW-0804">Transcription</keyword>
<evidence type="ECO:0000256" key="8">
    <source>
        <dbReference type="ARBA" id="ARBA00025193"/>
    </source>
</evidence>
<dbReference type="AlphaFoldDB" id="A0A8T2P3C2"/>
<sequence>MLWFEQVPLGLVRCAGGEVFPGASVLATAVVTAPLDQSEMTIIEWAKSRDFPTFQTEKMEETTFRELKIKIGYPYLYCHQGDCEHVVIITDIRLAHQDDCLDRKLYPLLTYKHRVVTRKCAVCHLYISRWITTNDSFAPTDPCLFCDQCFRMLHYDSLGNKQGDFLAYPFVDAGAFN</sequence>
<evidence type="ECO:0000256" key="7">
    <source>
        <dbReference type="ARBA" id="ARBA00023242"/>
    </source>
</evidence>
<comment type="similarity">
    <text evidence="2">Belongs to the SNAPC3/SRD2 family.</text>
</comment>
<proteinExistence type="inferred from homology"/>
<comment type="function">
    <text evidence="8">Part of the SNAPc complex required for the transcription of both RNA polymerase II and III small-nuclear RNA genes. Binds to the proximal sequence element (PSE), a non-TATA-box basal promoter element common to these 2 types of genes. Recruits TBP and BRF2 to the U6 snRNA TATA box.</text>
</comment>
<evidence type="ECO:0000256" key="6">
    <source>
        <dbReference type="ARBA" id="ARBA00023163"/>
    </source>
</evidence>
<dbReference type="GO" id="GO:0042795">
    <property type="term" value="P:snRNA transcription by RNA polymerase II"/>
    <property type="evidence" value="ECO:0007669"/>
    <property type="project" value="TreeGrafter"/>
</dbReference>
<evidence type="ECO:0000313" key="12">
    <source>
        <dbReference type="Proteomes" id="UP000824540"/>
    </source>
</evidence>
<dbReference type="OrthoDB" id="46583at2759"/>
<organism evidence="11 12">
    <name type="scientific">Albula glossodonta</name>
    <name type="common">roundjaw bonefish</name>
    <dbReference type="NCBI Taxonomy" id="121402"/>
    <lineage>
        <taxon>Eukaryota</taxon>
        <taxon>Metazoa</taxon>
        <taxon>Chordata</taxon>
        <taxon>Craniata</taxon>
        <taxon>Vertebrata</taxon>
        <taxon>Euteleostomi</taxon>
        <taxon>Actinopterygii</taxon>
        <taxon>Neopterygii</taxon>
        <taxon>Teleostei</taxon>
        <taxon>Albuliformes</taxon>
        <taxon>Albulidae</taxon>
        <taxon>Albula</taxon>
    </lineage>
</organism>
<dbReference type="GO" id="GO:0001006">
    <property type="term" value="F:RNA polymerase III type 3 promoter sequence-specific DNA binding"/>
    <property type="evidence" value="ECO:0007669"/>
    <property type="project" value="TreeGrafter"/>
</dbReference>
<dbReference type="PANTHER" id="PTHR13421:SF16">
    <property type="entry name" value="SNRNA-ACTIVATING PROTEIN COMPLEX SUBUNIT 3"/>
    <property type="match status" value="1"/>
</dbReference>
<dbReference type="EMBL" id="JAFBMS010000021">
    <property type="protein sequence ID" value="KAG9344098.1"/>
    <property type="molecule type" value="Genomic_DNA"/>
</dbReference>
<dbReference type="PANTHER" id="PTHR13421">
    <property type="entry name" value="SNRNA-ACTIVATING PROTEIN COMPLEX SUBUNIT 3"/>
    <property type="match status" value="1"/>
</dbReference>
<keyword evidence="5" id="KW-0238">DNA-binding</keyword>
<evidence type="ECO:0000256" key="1">
    <source>
        <dbReference type="ARBA" id="ARBA00004123"/>
    </source>
</evidence>
<evidence type="ECO:0000256" key="9">
    <source>
        <dbReference type="ARBA" id="ARBA00025958"/>
    </source>
</evidence>
<comment type="subunit">
    <text evidence="9">Part of the SNAPc complex composed of 5 subunits: SNAPC1, SNAPC2, SNAPC3, SNAPC4 and SNAPC5. SNAPC3 interacts with SNAPC1.</text>
</comment>
<keyword evidence="7" id="KW-0539">Nucleus</keyword>
<protein>
    <recommendedName>
        <fullName evidence="3">snRNA-activating protein complex subunit 3</fullName>
    </recommendedName>
    <alternativeName>
        <fullName evidence="10">Small nuclear RNA-activating complex polypeptide 3</fullName>
    </alternativeName>
</protein>